<evidence type="ECO:0000259" key="3">
    <source>
        <dbReference type="PROSITE" id="PS50050"/>
    </source>
</evidence>
<dbReference type="PROSITE" id="PS00652">
    <property type="entry name" value="TNFR_NGFR_1"/>
    <property type="match status" value="3"/>
</dbReference>
<feature type="repeat" description="TNFR-Cys" evidence="1">
    <location>
        <begin position="25"/>
        <end position="64"/>
    </location>
</feature>
<feature type="disulfide bond" evidence="1">
    <location>
        <begin position="123"/>
        <end position="136"/>
    </location>
</feature>
<feature type="domain" description="TNFR-Cys" evidence="3">
    <location>
        <begin position="66"/>
        <end position="105"/>
    </location>
</feature>
<dbReference type="SUPFAM" id="SSF57586">
    <property type="entry name" value="TNF receptor-like"/>
    <property type="match status" value="2"/>
</dbReference>
<feature type="disulfide bond" evidence="1">
    <location>
        <begin position="147"/>
        <end position="162"/>
    </location>
</feature>
<gene>
    <name evidence="4" type="ORF">CHS0354_036222</name>
</gene>
<feature type="disulfide bond" evidence="1">
    <location>
        <begin position="67"/>
        <end position="82"/>
    </location>
</feature>
<dbReference type="InterPro" id="IPR001368">
    <property type="entry name" value="TNFR/NGFR_Cys_rich_reg"/>
</dbReference>
<dbReference type="GO" id="GO:0009986">
    <property type="term" value="C:cell surface"/>
    <property type="evidence" value="ECO:0007669"/>
    <property type="project" value="TreeGrafter"/>
</dbReference>
<reference evidence="4" key="3">
    <citation type="submission" date="2023-05" db="EMBL/GenBank/DDBJ databases">
        <authorList>
            <person name="Smith C.H."/>
        </authorList>
    </citation>
    <scope>NUCLEOTIDE SEQUENCE</scope>
    <source>
        <strain evidence="4">CHS0354</strain>
        <tissue evidence="4">Mantle</tissue>
    </source>
</reference>
<dbReference type="EMBL" id="JAEAOA010002122">
    <property type="protein sequence ID" value="KAK3608700.1"/>
    <property type="molecule type" value="Genomic_DNA"/>
</dbReference>
<feature type="disulfide bond" evidence="1">
    <location>
        <begin position="126"/>
        <end position="144"/>
    </location>
</feature>
<proteinExistence type="predicted"/>
<evidence type="ECO:0000256" key="2">
    <source>
        <dbReference type="SAM" id="SignalP"/>
    </source>
</evidence>
<reference evidence="4" key="1">
    <citation type="journal article" date="2021" name="Genome Biol. Evol.">
        <title>A High-Quality Reference Genome for a Parasitic Bivalve with Doubly Uniparental Inheritance (Bivalvia: Unionida).</title>
        <authorList>
            <person name="Smith C.H."/>
        </authorList>
    </citation>
    <scope>NUCLEOTIDE SEQUENCE</scope>
    <source>
        <strain evidence="4">CHS0354</strain>
    </source>
</reference>
<feature type="non-terminal residue" evidence="4">
    <location>
        <position position="1"/>
    </location>
</feature>
<feature type="disulfide bond" evidence="1">
    <location>
        <begin position="46"/>
        <end position="64"/>
    </location>
</feature>
<feature type="disulfide bond" evidence="1">
    <location>
        <begin position="43"/>
        <end position="56"/>
    </location>
</feature>
<dbReference type="AlphaFoldDB" id="A0AAE0WCW2"/>
<dbReference type="Proteomes" id="UP001195483">
    <property type="component" value="Unassembled WGS sequence"/>
</dbReference>
<feature type="disulfide bond" evidence="1">
    <location>
        <begin position="165"/>
        <end position="178"/>
    </location>
</feature>
<feature type="repeat" description="TNFR-Cys" evidence="1">
    <location>
        <begin position="106"/>
        <end position="144"/>
    </location>
</feature>
<feature type="signal peptide" evidence="2">
    <location>
        <begin position="1"/>
        <end position="25"/>
    </location>
</feature>
<feature type="disulfide bond" evidence="1">
    <location>
        <begin position="168"/>
        <end position="186"/>
    </location>
</feature>
<keyword evidence="1" id="KW-1015">Disulfide bond</keyword>
<dbReference type="PANTHER" id="PTHR46605">
    <property type="entry name" value="TUMOR NECROSIS FACTOR RECEPTOR"/>
    <property type="match status" value="1"/>
</dbReference>
<evidence type="ECO:0000313" key="4">
    <source>
        <dbReference type="EMBL" id="KAK3608700.1"/>
    </source>
</evidence>
<dbReference type="GO" id="GO:0005035">
    <property type="term" value="F:death receptor activity"/>
    <property type="evidence" value="ECO:0007669"/>
    <property type="project" value="TreeGrafter"/>
</dbReference>
<feature type="repeat" description="TNFR-Cys" evidence="1">
    <location>
        <begin position="146"/>
        <end position="186"/>
    </location>
</feature>
<accession>A0AAE0WCW2</accession>
<sequence>MMLIQKSRYSLFSVLITLILNRCTGCDVNQFNLDSVGGQNRCCDKCLPGYGVVYNCTKENNTVCDTCTDGTFSSHIAHYTTCKGCSSCKNAYTMHPCNATHDAVCKCHVGFYLASYENTCNLCDLCPAGWGASRSCNYRENTVCTQCSNGTFSNKLSAFARCIPCSKCSENQVLLQRCTTSQDTVCL</sequence>
<evidence type="ECO:0000313" key="5">
    <source>
        <dbReference type="Proteomes" id="UP001195483"/>
    </source>
</evidence>
<organism evidence="4 5">
    <name type="scientific">Potamilus streckersoni</name>
    <dbReference type="NCBI Taxonomy" id="2493646"/>
    <lineage>
        <taxon>Eukaryota</taxon>
        <taxon>Metazoa</taxon>
        <taxon>Spiralia</taxon>
        <taxon>Lophotrochozoa</taxon>
        <taxon>Mollusca</taxon>
        <taxon>Bivalvia</taxon>
        <taxon>Autobranchia</taxon>
        <taxon>Heteroconchia</taxon>
        <taxon>Palaeoheterodonta</taxon>
        <taxon>Unionida</taxon>
        <taxon>Unionoidea</taxon>
        <taxon>Unionidae</taxon>
        <taxon>Ambleminae</taxon>
        <taxon>Lampsilini</taxon>
        <taxon>Potamilus</taxon>
    </lineage>
</organism>
<dbReference type="InterPro" id="IPR052302">
    <property type="entry name" value="Neurotrophin_rcpt-DD"/>
</dbReference>
<feature type="repeat" description="TNFR-Cys" evidence="1">
    <location>
        <begin position="66"/>
        <end position="105"/>
    </location>
</feature>
<dbReference type="Pfam" id="PF00020">
    <property type="entry name" value="TNFR_c6"/>
    <property type="match status" value="4"/>
</dbReference>
<dbReference type="SMART" id="SM00208">
    <property type="entry name" value="TNFR"/>
    <property type="match status" value="4"/>
</dbReference>
<name>A0AAE0WCW2_9BIVA</name>
<comment type="caution">
    <text evidence="1">Lacks conserved residue(s) required for the propagation of feature annotation.</text>
</comment>
<evidence type="ECO:0000256" key="1">
    <source>
        <dbReference type="PROSITE-ProRule" id="PRU00206"/>
    </source>
</evidence>
<keyword evidence="2" id="KW-0732">Signal</keyword>
<comment type="caution">
    <text evidence="4">The sequence shown here is derived from an EMBL/GenBank/DDBJ whole genome shotgun (WGS) entry which is preliminary data.</text>
</comment>
<dbReference type="GO" id="GO:0007266">
    <property type="term" value="P:Rho protein signal transduction"/>
    <property type="evidence" value="ECO:0007669"/>
    <property type="project" value="TreeGrafter"/>
</dbReference>
<dbReference type="PROSITE" id="PS50050">
    <property type="entry name" value="TNFR_NGFR_2"/>
    <property type="match status" value="4"/>
</dbReference>
<feature type="domain" description="TNFR-Cys" evidence="3">
    <location>
        <begin position="146"/>
        <end position="186"/>
    </location>
</feature>
<dbReference type="GO" id="GO:0005886">
    <property type="term" value="C:plasma membrane"/>
    <property type="evidence" value="ECO:0007669"/>
    <property type="project" value="TreeGrafter"/>
</dbReference>
<keyword evidence="5" id="KW-1185">Reference proteome</keyword>
<dbReference type="PANTHER" id="PTHR46605:SF2">
    <property type="entry name" value="TNFR-CYS DOMAIN-CONTAINING PROTEIN"/>
    <property type="match status" value="1"/>
</dbReference>
<dbReference type="GO" id="GO:0048406">
    <property type="term" value="F:nerve growth factor binding"/>
    <property type="evidence" value="ECO:0007669"/>
    <property type="project" value="TreeGrafter"/>
</dbReference>
<feature type="domain" description="TNFR-Cys" evidence="3">
    <location>
        <begin position="25"/>
        <end position="64"/>
    </location>
</feature>
<feature type="chain" id="PRO_5042276261" description="TNFR-Cys domain-containing protein" evidence="2">
    <location>
        <begin position="26"/>
        <end position="187"/>
    </location>
</feature>
<feature type="domain" description="TNFR-Cys" evidence="3">
    <location>
        <begin position="106"/>
        <end position="144"/>
    </location>
</feature>
<dbReference type="GO" id="GO:0015026">
    <property type="term" value="F:coreceptor activity"/>
    <property type="evidence" value="ECO:0007669"/>
    <property type="project" value="TreeGrafter"/>
</dbReference>
<reference evidence="4" key="2">
    <citation type="journal article" date="2021" name="Genome Biol. Evol.">
        <title>Developing a high-quality reference genome for a parasitic bivalve with doubly uniparental inheritance (Bivalvia: Unionida).</title>
        <authorList>
            <person name="Smith C.H."/>
        </authorList>
    </citation>
    <scope>NUCLEOTIDE SEQUENCE</scope>
    <source>
        <strain evidence="4">CHS0354</strain>
        <tissue evidence="4">Mantle</tissue>
    </source>
</reference>
<dbReference type="Gene3D" id="2.10.50.10">
    <property type="entry name" value="Tumor Necrosis Factor Receptor, subunit A, domain 2"/>
    <property type="match status" value="4"/>
</dbReference>
<protein>
    <recommendedName>
        <fullName evidence="3">TNFR-Cys domain-containing protein</fullName>
    </recommendedName>
</protein>